<keyword evidence="5" id="KW-0949">S-adenosyl-L-methionine</keyword>
<dbReference type="SUPFAM" id="SSF47757">
    <property type="entry name" value="Chemotaxis receptor methyltransferase CheR, N-terminal domain"/>
    <property type="match status" value="1"/>
</dbReference>
<name>A0A2T0XGV0_9BURK</name>
<dbReference type="InterPro" id="IPR036804">
    <property type="entry name" value="CheR_N_sf"/>
</dbReference>
<evidence type="ECO:0000259" key="6">
    <source>
        <dbReference type="PROSITE" id="PS50123"/>
    </source>
</evidence>
<dbReference type="SMART" id="SM00138">
    <property type="entry name" value="MeTrc"/>
    <property type="match status" value="1"/>
</dbReference>
<evidence type="ECO:0000256" key="5">
    <source>
        <dbReference type="ARBA" id="ARBA00022691"/>
    </source>
</evidence>
<dbReference type="AlphaFoldDB" id="A0A2T0XGV0"/>
<dbReference type="PANTHER" id="PTHR24422">
    <property type="entry name" value="CHEMOTAXIS PROTEIN METHYLTRANSFERASE"/>
    <property type="match status" value="1"/>
</dbReference>
<evidence type="ECO:0000256" key="2">
    <source>
        <dbReference type="ARBA" id="ARBA00012534"/>
    </source>
</evidence>
<protein>
    <recommendedName>
        <fullName evidence="2">protein-glutamate O-methyltransferase</fullName>
        <ecNumber evidence="2">2.1.1.80</ecNumber>
    </recommendedName>
</protein>
<keyword evidence="4 7" id="KW-0808">Transferase</keyword>
<dbReference type="Proteomes" id="UP000238308">
    <property type="component" value="Unassembled WGS sequence"/>
</dbReference>
<keyword evidence="3 7" id="KW-0489">Methyltransferase</keyword>
<dbReference type="InterPro" id="IPR050903">
    <property type="entry name" value="Bact_Chemotaxis_MeTrfase"/>
</dbReference>
<comment type="caution">
    <text evidence="7">The sequence shown here is derived from an EMBL/GenBank/DDBJ whole genome shotgun (WGS) entry which is preliminary data.</text>
</comment>
<feature type="domain" description="CheR-type methyltransferase" evidence="6">
    <location>
        <begin position="1"/>
        <end position="273"/>
    </location>
</feature>
<evidence type="ECO:0000313" key="8">
    <source>
        <dbReference type="Proteomes" id="UP000238308"/>
    </source>
</evidence>
<evidence type="ECO:0000256" key="3">
    <source>
        <dbReference type="ARBA" id="ARBA00022603"/>
    </source>
</evidence>
<dbReference type="PRINTS" id="PR00996">
    <property type="entry name" value="CHERMTFRASE"/>
</dbReference>
<dbReference type="InterPro" id="IPR000780">
    <property type="entry name" value="CheR_MeTrfase"/>
</dbReference>
<dbReference type="SUPFAM" id="SSF53335">
    <property type="entry name" value="S-adenosyl-L-methionine-dependent methyltransferases"/>
    <property type="match status" value="1"/>
</dbReference>
<sequence>MNPHLLTTFCALLESNAGISLDLSKEYLIKARLDPVARNNGFTDCEQLLQKLVSSPLEALHWTAFEAMATHETLFFRDSYPFEMLRETVLPSLIAARKASKQLNIWCAAASTGQEPYSLAMLLQDFEAQLQGWSIKILATDISATALDVGRKGLYSKLDTSRGLTKEQIARFFTRTEGDAYQISSKLRSLVEFRTLNLITPWFMLPKFDLILIRNVLIYFNRVHRDLVLNKIHQQLADEQSYLMLGSSESIFSSDSYQAVRIGRGSVYQWSRR</sequence>
<proteinExistence type="predicted"/>
<dbReference type="InterPro" id="IPR029063">
    <property type="entry name" value="SAM-dependent_MTases_sf"/>
</dbReference>
<keyword evidence="8" id="KW-1185">Reference proteome</keyword>
<dbReference type="GO" id="GO:0032259">
    <property type="term" value="P:methylation"/>
    <property type="evidence" value="ECO:0007669"/>
    <property type="project" value="UniProtKB-KW"/>
</dbReference>
<dbReference type="InterPro" id="IPR022642">
    <property type="entry name" value="CheR_C"/>
</dbReference>
<evidence type="ECO:0000256" key="1">
    <source>
        <dbReference type="ARBA" id="ARBA00001541"/>
    </source>
</evidence>
<dbReference type="Pfam" id="PF03705">
    <property type="entry name" value="CheR_N"/>
    <property type="match status" value="1"/>
</dbReference>
<dbReference type="Pfam" id="PF01739">
    <property type="entry name" value="CheR"/>
    <property type="match status" value="1"/>
</dbReference>
<evidence type="ECO:0000256" key="4">
    <source>
        <dbReference type="ARBA" id="ARBA00022679"/>
    </source>
</evidence>
<dbReference type="EMBL" id="PVTV01000013">
    <property type="protein sequence ID" value="PRY98178.1"/>
    <property type="molecule type" value="Genomic_DNA"/>
</dbReference>
<dbReference type="Gene3D" id="3.40.50.150">
    <property type="entry name" value="Vaccinia Virus protein VP39"/>
    <property type="match status" value="1"/>
</dbReference>
<accession>A0A2T0XGV0</accession>
<dbReference type="EC" id="2.1.1.80" evidence="2"/>
<gene>
    <name evidence="7" type="ORF">BCM14_1895</name>
</gene>
<dbReference type="RefSeq" id="WP_106227722.1">
    <property type="nucleotide sequence ID" value="NZ_PVTV01000013.1"/>
</dbReference>
<dbReference type="OrthoDB" id="9816309at2"/>
<dbReference type="Gene3D" id="1.10.155.10">
    <property type="entry name" value="Chemotaxis receptor methyltransferase CheR, N-terminal domain"/>
    <property type="match status" value="1"/>
</dbReference>
<dbReference type="PANTHER" id="PTHR24422:SF21">
    <property type="entry name" value="CHEMOTAXIS PROTEIN METHYLTRANSFERASE 1"/>
    <property type="match status" value="1"/>
</dbReference>
<reference evidence="7 8" key="1">
    <citation type="submission" date="2018-03" db="EMBL/GenBank/DDBJ databases">
        <title>Genomic Encyclopedia of Type Strains, Phase III (KMG-III): the genomes of soil and plant-associated and newly described type strains.</title>
        <authorList>
            <person name="Whitman W."/>
        </authorList>
    </citation>
    <scope>NUCLEOTIDE SEQUENCE [LARGE SCALE GENOMIC DNA]</scope>
    <source>
        <strain evidence="7 8">MWH-P2sevCIIIb</strain>
    </source>
</reference>
<dbReference type="InterPro" id="IPR022641">
    <property type="entry name" value="CheR_N"/>
</dbReference>
<dbReference type="GO" id="GO:0008983">
    <property type="term" value="F:protein-glutamate O-methyltransferase activity"/>
    <property type="evidence" value="ECO:0007669"/>
    <property type="project" value="UniProtKB-EC"/>
</dbReference>
<comment type="catalytic activity">
    <reaction evidence="1">
        <text>L-glutamyl-[protein] + S-adenosyl-L-methionine = [protein]-L-glutamate 5-O-methyl ester + S-adenosyl-L-homocysteine</text>
        <dbReference type="Rhea" id="RHEA:24452"/>
        <dbReference type="Rhea" id="RHEA-COMP:10208"/>
        <dbReference type="Rhea" id="RHEA-COMP:10311"/>
        <dbReference type="ChEBI" id="CHEBI:29973"/>
        <dbReference type="ChEBI" id="CHEBI:57856"/>
        <dbReference type="ChEBI" id="CHEBI:59789"/>
        <dbReference type="ChEBI" id="CHEBI:82795"/>
        <dbReference type="EC" id="2.1.1.80"/>
    </reaction>
</comment>
<dbReference type="PROSITE" id="PS50123">
    <property type="entry name" value="CHER"/>
    <property type="match status" value="1"/>
</dbReference>
<evidence type="ECO:0000313" key="7">
    <source>
        <dbReference type="EMBL" id="PRY98178.1"/>
    </source>
</evidence>
<organism evidence="7 8">
    <name type="scientific">Jezberella montanilacus</name>
    <dbReference type="NCBI Taxonomy" id="323426"/>
    <lineage>
        <taxon>Bacteria</taxon>
        <taxon>Pseudomonadati</taxon>
        <taxon>Pseudomonadota</taxon>
        <taxon>Betaproteobacteria</taxon>
        <taxon>Burkholderiales</taxon>
        <taxon>Alcaligenaceae</taxon>
        <taxon>Jezberella</taxon>
    </lineage>
</organism>